<comment type="caution">
    <text evidence="2">The sequence shown here is derived from an EMBL/GenBank/DDBJ whole genome shotgun (WGS) entry which is preliminary data.</text>
</comment>
<accession>A0A218VS20</accession>
<gene>
    <name evidence="2" type="ORF">CDL15_Pgr020292</name>
</gene>
<dbReference type="Proteomes" id="UP000197138">
    <property type="component" value="Unassembled WGS sequence"/>
</dbReference>
<organism evidence="2 3">
    <name type="scientific">Punica granatum</name>
    <name type="common">Pomegranate</name>
    <dbReference type="NCBI Taxonomy" id="22663"/>
    <lineage>
        <taxon>Eukaryota</taxon>
        <taxon>Viridiplantae</taxon>
        <taxon>Streptophyta</taxon>
        <taxon>Embryophyta</taxon>
        <taxon>Tracheophyta</taxon>
        <taxon>Spermatophyta</taxon>
        <taxon>Magnoliopsida</taxon>
        <taxon>eudicotyledons</taxon>
        <taxon>Gunneridae</taxon>
        <taxon>Pentapetalae</taxon>
        <taxon>rosids</taxon>
        <taxon>malvids</taxon>
        <taxon>Myrtales</taxon>
        <taxon>Lythraceae</taxon>
        <taxon>Punica</taxon>
    </lineage>
</organism>
<protein>
    <submittedName>
        <fullName evidence="2">Uncharacterized protein</fullName>
    </submittedName>
</protein>
<evidence type="ECO:0000313" key="3">
    <source>
        <dbReference type="Proteomes" id="UP000197138"/>
    </source>
</evidence>
<proteinExistence type="predicted"/>
<name>A0A218VS20_PUNGR</name>
<dbReference type="AlphaFoldDB" id="A0A218VS20"/>
<dbReference type="EMBL" id="MTKT01006319">
    <property type="protein sequence ID" value="OWM62998.1"/>
    <property type="molecule type" value="Genomic_DNA"/>
</dbReference>
<evidence type="ECO:0000256" key="1">
    <source>
        <dbReference type="SAM" id="MobiDB-lite"/>
    </source>
</evidence>
<evidence type="ECO:0000313" key="2">
    <source>
        <dbReference type="EMBL" id="OWM62998.1"/>
    </source>
</evidence>
<sequence>MEGPQAMYPYRTHPSYADIPKRPRYQSKEGGLEPYSCAMDQSQCWATKLDRYFRSRKEIGVDQSSEAREGAKSRRI</sequence>
<feature type="region of interest" description="Disordered" evidence="1">
    <location>
        <begin position="1"/>
        <end position="27"/>
    </location>
</feature>
<feature type="region of interest" description="Disordered" evidence="1">
    <location>
        <begin position="57"/>
        <end position="76"/>
    </location>
</feature>
<reference evidence="3" key="1">
    <citation type="journal article" date="2017" name="Plant J.">
        <title>The pomegranate (Punica granatum L.) genome and the genomics of punicalagin biosynthesis.</title>
        <authorList>
            <person name="Qin G."/>
            <person name="Xu C."/>
            <person name="Ming R."/>
            <person name="Tang H."/>
            <person name="Guyot R."/>
            <person name="Kramer E.M."/>
            <person name="Hu Y."/>
            <person name="Yi X."/>
            <person name="Qi Y."/>
            <person name="Xu X."/>
            <person name="Gao Z."/>
            <person name="Pan H."/>
            <person name="Jian J."/>
            <person name="Tian Y."/>
            <person name="Yue Z."/>
            <person name="Xu Y."/>
        </authorList>
    </citation>
    <scope>NUCLEOTIDE SEQUENCE [LARGE SCALE GENOMIC DNA]</scope>
    <source>
        <strain evidence="3">cv. Dabenzi</strain>
    </source>
</reference>